<organism evidence="7 8">
    <name type="scientific">Pomacea canaliculata</name>
    <name type="common">Golden apple snail</name>
    <dbReference type="NCBI Taxonomy" id="400727"/>
    <lineage>
        <taxon>Eukaryota</taxon>
        <taxon>Metazoa</taxon>
        <taxon>Spiralia</taxon>
        <taxon>Lophotrochozoa</taxon>
        <taxon>Mollusca</taxon>
        <taxon>Gastropoda</taxon>
        <taxon>Caenogastropoda</taxon>
        <taxon>Architaenioglossa</taxon>
        <taxon>Ampullarioidea</taxon>
        <taxon>Ampullariidae</taxon>
        <taxon>Pomacea</taxon>
    </lineage>
</organism>
<name>A0A2T7PZV7_POMCA</name>
<reference evidence="7 8" key="1">
    <citation type="submission" date="2018-04" db="EMBL/GenBank/DDBJ databases">
        <title>The genome of golden apple snail Pomacea canaliculata provides insight into stress tolerance and invasive adaptation.</title>
        <authorList>
            <person name="Liu C."/>
            <person name="Liu B."/>
            <person name="Ren Y."/>
            <person name="Zhang Y."/>
            <person name="Wang H."/>
            <person name="Li S."/>
            <person name="Jiang F."/>
            <person name="Yin L."/>
            <person name="Zhang G."/>
            <person name="Qian W."/>
            <person name="Fan W."/>
        </authorList>
    </citation>
    <scope>NUCLEOTIDE SEQUENCE [LARGE SCALE GENOMIC DNA]</scope>
    <source>
        <strain evidence="7">SZHN2017</strain>
        <tissue evidence="7">Muscle</tissue>
    </source>
</reference>
<evidence type="ECO:0000313" key="8">
    <source>
        <dbReference type="Proteomes" id="UP000245119"/>
    </source>
</evidence>
<dbReference type="OMA" id="KFVVRGY"/>
<evidence type="ECO:0000256" key="6">
    <source>
        <dbReference type="PIRSR" id="PIRSR607702-2"/>
    </source>
</evidence>
<gene>
    <name evidence="7" type="ORF">C0Q70_01576</name>
</gene>
<feature type="active site" description="Proton acceptor" evidence="5">
    <location>
        <position position="55"/>
    </location>
</feature>
<dbReference type="GO" id="GO:0101006">
    <property type="term" value="F:protein histidine phosphatase activity"/>
    <property type="evidence" value="ECO:0007669"/>
    <property type="project" value="TreeGrafter"/>
</dbReference>
<dbReference type="PANTHER" id="PTHR12258:SF5">
    <property type="entry name" value="BCDNA.GH02250-RELATED"/>
    <property type="match status" value="1"/>
</dbReference>
<evidence type="ECO:0000256" key="1">
    <source>
        <dbReference type="ARBA" id="ARBA00002508"/>
    </source>
</evidence>
<dbReference type="GO" id="GO:0007548">
    <property type="term" value="P:sex differentiation"/>
    <property type="evidence" value="ECO:0007669"/>
    <property type="project" value="UniProtKB-KW"/>
</dbReference>
<evidence type="ECO:0000256" key="5">
    <source>
        <dbReference type="PIRSR" id="PIRSR607702-1"/>
    </source>
</evidence>
<dbReference type="GO" id="GO:0030154">
    <property type="term" value="P:cell differentiation"/>
    <property type="evidence" value="ECO:0007669"/>
    <property type="project" value="UniProtKB-KW"/>
</dbReference>
<keyword evidence="4" id="KW-0726">Sexual differentiation</keyword>
<sequence length="125" mass="13598">MPGKTAPVNPKLAQVPTVQIDASGTFKYILCKIYEGNNTSDYKYIVRGTADANFHADMYDYLDANLEAEGISCECVGGGKITHDPENKSITIFGKSQAYGPANHATTAGLLEEHFPDYTSITWSD</sequence>
<dbReference type="Gene3D" id="3.50.20.20">
    <property type="entry name" value="Janus/Ocnus"/>
    <property type="match status" value="1"/>
</dbReference>
<dbReference type="STRING" id="400727.A0A2T7PZV7"/>
<comment type="function">
    <text evidence="1">JanA and janB regulate somatic sex differentiation.</text>
</comment>
<evidence type="ECO:0000256" key="4">
    <source>
        <dbReference type="ARBA" id="ARBA00022928"/>
    </source>
</evidence>
<dbReference type="AlphaFoldDB" id="A0A2T7PZV7"/>
<dbReference type="InterPro" id="IPR007702">
    <property type="entry name" value="Janus"/>
</dbReference>
<protein>
    <recommendedName>
        <fullName evidence="9">14 kDa phosphohistidine phosphatase</fullName>
    </recommendedName>
</protein>
<dbReference type="GO" id="GO:0005829">
    <property type="term" value="C:cytosol"/>
    <property type="evidence" value="ECO:0007669"/>
    <property type="project" value="TreeGrafter"/>
</dbReference>
<dbReference type="OrthoDB" id="10249612at2759"/>
<comment type="caution">
    <text evidence="7">The sequence shown here is derived from an EMBL/GenBank/DDBJ whole genome shotgun (WGS) entry which is preliminary data.</text>
</comment>
<dbReference type="PANTHER" id="PTHR12258">
    <property type="entry name" value="JANUS-A/JANUS-B"/>
    <property type="match status" value="1"/>
</dbReference>
<proteinExistence type="inferred from homology"/>
<dbReference type="Pfam" id="PF05005">
    <property type="entry name" value="Ocnus"/>
    <property type="match status" value="1"/>
</dbReference>
<dbReference type="InterPro" id="IPR038596">
    <property type="entry name" value="Janus_sf"/>
</dbReference>
<keyword evidence="3" id="KW-0221">Differentiation</keyword>
<evidence type="ECO:0000256" key="3">
    <source>
        <dbReference type="ARBA" id="ARBA00022782"/>
    </source>
</evidence>
<dbReference type="SUPFAM" id="SSF143724">
    <property type="entry name" value="PHP14-like"/>
    <property type="match status" value="1"/>
</dbReference>
<evidence type="ECO:0000256" key="2">
    <source>
        <dbReference type="ARBA" id="ARBA00010971"/>
    </source>
</evidence>
<dbReference type="Proteomes" id="UP000245119">
    <property type="component" value="Linkage Group LG1"/>
</dbReference>
<dbReference type="EMBL" id="PZQS01000001">
    <property type="protein sequence ID" value="PVD38951.1"/>
    <property type="molecule type" value="Genomic_DNA"/>
</dbReference>
<comment type="similarity">
    <text evidence="2">Belongs to the janus family.</text>
</comment>
<keyword evidence="8" id="KW-1185">Reference proteome</keyword>
<evidence type="ECO:0008006" key="9">
    <source>
        <dbReference type="Google" id="ProtNLM"/>
    </source>
</evidence>
<feature type="binding site" evidence="6">
    <location>
        <position position="27"/>
    </location>
    <ligand>
        <name>substrate</name>
    </ligand>
</feature>
<evidence type="ECO:0000313" key="7">
    <source>
        <dbReference type="EMBL" id="PVD38951.1"/>
    </source>
</evidence>
<accession>A0A2T7PZV7</accession>